<keyword evidence="2" id="KW-1003">Cell membrane</keyword>
<dbReference type="EMBL" id="PVNH01000005">
    <property type="protein sequence ID" value="PRX47917.1"/>
    <property type="molecule type" value="Genomic_DNA"/>
</dbReference>
<feature type="transmembrane region" description="Helical" evidence="6">
    <location>
        <begin position="12"/>
        <end position="35"/>
    </location>
</feature>
<accession>A0A2T0LVT9</accession>
<feature type="transmembrane region" description="Helical" evidence="6">
    <location>
        <begin position="385"/>
        <end position="406"/>
    </location>
</feature>
<comment type="caution">
    <text evidence="7">The sequence shown here is derived from an EMBL/GenBank/DDBJ whole genome shotgun (WGS) entry which is preliminary data.</text>
</comment>
<feature type="transmembrane region" description="Helical" evidence="6">
    <location>
        <begin position="41"/>
        <end position="62"/>
    </location>
</feature>
<protein>
    <submittedName>
        <fullName evidence="7">O-antigen/teichoic acid export membrane protein</fullName>
    </submittedName>
</protein>
<feature type="transmembrane region" description="Helical" evidence="6">
    <location>
        <begin position="249"/>
        <end position="274"/>
    </location>
</feature>
<sequence>MSQSGGRFTSGLTMALGLGLVGVAGYVLLAVAGHTLPATEVATVASAYLLLNILGPGLYVALEQETSRAVAARPAAEAPATARNAALVGAAIAGATALVLLAVAPVLVPRVLGGDWGLLGVLVLSTVVAAGLFLVRGLLGGRRRFGGYAGTLCAEGAGRLVVVLAVAGLGAASATGYGLAFVAGYALALAAVFRWRWVRGAGQGTGEPARRLARGVLLLGVATLLSFAVANIVPVVVTARLPGDPEVAAAFAQAFVLARAPMLVFAPVQAVLLPGLTAAAEAGATEVVRARARRILLAVLAVGVPGAVAAAVFGGWALTVLFGAERPPEPLVLGLLGVSTVLLMGAQALQPVLVAVRGHHAVTVAWTAGTAVLVASLALPVPAVAAALAAQLAGSAVVLSGCLLGLRSALRRRVAA</sequence>
<dbReference type="GO" id="GO:0005886">
    <property type="term" value="C:plasma membrane"/>
    <property type="evidence" value="ECO:0007669"/>
    <property type="project" value="UniProtKB-SubCell"/>
</dbReference>
<gene>
    <name evidence="7" type="ORF">B0I33_105501</name>
</gene>
<keyword evidence="4 6" id="KW-1133">Transmembrane helix</keyword>
<feature type="transmembrane region" description="Helical" evidence="6">
    <location>
        <begin position="147"/>
        <end position="171"/>
    </location>
</feature>
<evidence type="ECO:0000313" key="7">
    <source>
        <dbReference type="EMBL" id="PRX47917.1"/>
    </source>
</evidence>
<feature type="transmembrane region" description="Helical" evidence="6">
    <location>
        <begin position="295"/>
        <end position="318"/>
    </location>
</feature>
<evidence type="ECO:0000256" key="3">
    <source>
        <dbReference type="ARBA" id="ARBA00022692"/>
    </source>
</evidence>
<dbReference type="PANTHER" id="PTHR30250">
    <property type="entry name" value="PST FAMILY PREDICTED COLANIC ACID TRANSPORTER"/>
    <property type="match status" value="1"/>
</dbReference>
<feature type="transmembrane region" description="Helical" evidence="6">
    <location>
        <begin position="83"/>
        <end position="104"/>
    </location>
</feature>
<evidence type="ECO:0000256" key="2">
    <source>
        <dbReference type="ARBA" id="ARBA00022475"/>
    </source>
</evidence>
<evidence type="ECO:0000256" key="4">
    <source>
        <dbReference type="ARBA" id="ARBA00022989"/>
    </source>
</evidence>
<name>A0A2T0LVT9_9PSEU</name>
<feature type="transmembrane region" description="Helical" evidence="6">
    <location>
        <begin position="216"/>
        <end position="237"/>
    </location>
</feature>
<keyword evidence="3 6" id="KW-0812">Transmembrane</keyword>
<keyword evidence="5 6" id="KW-0472">Membrane</keyword>
<evidence type="ECO:0000256" key="6">
    <source>
        <dbReference type="SAM" id="Phobius"/>
    </source>
</evidence>
<dbReference type="OrthoDB" id="5241534at2"/>
<dbReference type="InterPro" id="IPR050833">
    <property type="entry name" value="Poly_Biosynth_Transport"/>
</dbReference>
<feature type="transmembrane region" description="Helical" evidence="6">
    <location>
        <begin position="330"/>
        <end position="349"/>
    </location>
</feature>
<evidence type="ECO:0000313" key="8">
    <source>
        <dbReference type="Proteomes" id="UP000238362"/>
    </source>
</evidence>
<feature type="transmembrane region" description="Helical" evidence="6">
    <location>
        <begin position="116"/>
        <end position="135"/>
    </location>
</feature>
<dbReference type="RefSeq" id="WP_106179373.1">
    <property type="nucleotide sequence ID" value="NZ_PVNH01000005.1"/>
</dbReference>
<dbReference type="PANTHER" id="PTHR30250:SF11">
    <property type="entry name" value="O-ANTIGEN TRANSPORTER-RELATED"/>
    <property type="match status" value="1"/>
</dbReference>
<dbReference type="AlphaFoldDB" id="A0A2T0LVT9"/>
<feature type="transmembrane region" description="Helical" evidence="6">
    <location>
        <begin position="361"/>
        <end position="379"/>
    </location>
</feature>
<keyword evidence="8" id="KW-1185">Reference proteome</keyword>
<feature type="transmembrane region" description="Helical" evidence="6">
    <location>
        <begin position="177"/>
        <end position="195"/>
    </location>
</feature>
<proteinExistence type="predicted"/>
<dbReference type="Proteomes" id="UP000238362">
    <property type="component" value="Unassembled WGS sequence"/>
</dbReference>
<organism evidence="7 8">
    <name type="scientific">Prauserella shujinwangii</name>
    <dbReference type="NCBI Taxonomy" id="1453103"/>
    <lineage>
        <taxon>Bacteria</taxon>
        <taxon>Bacillati</taxon>
        <taxon>Actinomycetota</taxon>
        <taxon>Actinomycetes</taxon>
        <taxon>Pseudonocardiales</taxon>
        <taxon>Pseudonocardiaceae</taxon>
        <taxon>Prauserella</taxon>
    </lineage>
</organism>
<reference evidence="7 8" key="1">
    <citation type="submission" date="2018-03" db="EMBL/GenBank/DDBJ databases">
        <title>Genomic Encyclopedia of Type Strains, Phase III (KMG-III): the genomes of soil and plant-associated and newly described type strains.</title>
        <authorList>
            <person name="Whitman W."/>
        </authorList>
    </citation>
    <scope>NUCLEOTIDE SEQUENCE [LARGE SCALE GENOMIC DNA]</scope>
    <source>
        <strain evidence="7 8">CGMCC 4.7125</strain>
    </source>
</reference>
<evidence type="ECO:0000256" key="1">
    <source>
        <dbReference type="ARBA" id="ARBA00004651"/>
    </source>
</evidence>
<evidence type="ECO:0000256" key="5">
    <source>
        <dbReference type="ARBA" id="ARBA00023136"/>
    </source>
</evidence>
<comment type="subcellular location">
    <subcellularLocation>
        <location evidence="1">Cell membrane</location>
        <topology evidence="1">Multi-pass membrane protein</topology>
    </subcellularLocation>
</comment>